<evidence type="ECO:0000313" key="14">
    <source>
        <dbReference type="EMBL" id="GCF95134.1"/>
    </source>
</evidence>
<comment type="similarity">
    <text evidence="3">Belongs to the CpsC/CapA family.</text>
</comment>
<comment type="caution">
    <text evidence="14">The sequence shown here is derived from an EMBL/GenBank/DDBJ whole genome shotgun (WGS) entry which is preliminary data.</text>
</comment>
<keyword evidence="9 12" id="KW-0472">Membrane</keyword>
<comment type="subcellular location">
    <subcellularLocation>
        <location evidence="1">Cell membrane</location>
        <topology evidence="1">Multi-pass membrane protein</topology>
    </subcellularLocation>
</comment>
<evidence type="ECO:0000256" key="9">
    <source>
        <dbReference type="ARBA" id="ARBA00023136"/>
    </source>
</evidence>
<dbReference type="PANTHER" id="PTHR32309">
    <property type="entry name" value="TYROSINE-PROTEIN KINASE"/>
    <property type="match status" value="1"/>
</dbReference>
<evidence type="ECO:0000256" key="1">
    <source>
        <dbReference type="ARBA" id="ARBA00004651"/>
    </source>
</evidence>
<evidence type="ECO:0000256" key="5">
    <source>
        <dbReference type="ARBA" id="ARBA00022475"/>
    </source>
</evidence>
<evidence type="ECO:0000256" key="8">
    <source>
        <dbReference type="ARBA" id="ARBA00022989"/>
    </source>
</evidence>
<evidence type="ECO:0000256" key="7">
    <source>
        <dbReference type="ARBA" id="ARBA00022903"/>
    </source>
</evidence>
<gene>
    <name evidence="14" type="primary">capA_3</name>
    <name evidence="14" type="ORF">NRIC_30250</name>
</gene>
<dbReference type="InterPro" id="IPR050445">
    <property type="entry name" value="Bact_polysacc_biosynth/exp"/>
</dbReference>
<keyword evidence="8 12" id="KW-1133">Transmembrane helix</keyword>
<dbReference type="InterPro" id="IPR003856">
    <property type="entry name" value="LPS_length_determ_N"/>
</dbReference>
<evidence type="ECO:0000256" key="4">
    <source>
        <dbReference type="ARBA" id="ARBA00020739"/>
    </source>
</evidence>
<dbReference type="Pfam" id="PF02706">
    <property type="entry name" value="Wzz"/>
    <property type="match status" value="1"/>
</dbReference>
<comment type="function">
    <text evidence="11">Required for CpsD phosphorylation. Involved in the regulation of capsular polysaccharide biosynthesis. May be part of a complex that directs the coordinated polymerization and export to the cell surface of the capsular polysaccharide.</text>
</comment>
<protein>
    <recommendedName>
        <fullName evidence="4">Capsular polysaccharide biosynthesis protein CpsC</fullName>
    </recommendedName>
</protein>
<keyword evidence="14" id="KW-0808">Transferase</keyword>
<keyword evidence="5" id="KW-1003">Cell membrane</keyword>
<keyword evidence="7" id="KW-0972">Capsule biogenesis/degradation</keyword>
<keyword evidence="10" id="KW-0270">Exopolysaccharide synthesis</keyword>
<feature type="transmembrane region" description="Helical" evidence="12">
    <location>
        <begin position="169"/>
        <end position="188"/>
    </location>
</feature>
<proteinExistence type="inferred from homology"/>
<keyword evidence="14" id="KW-0418">Kinase</keyword>
<evidence type="ECO:0000259" key="13">
    <source>
        <dbReference type="Pfam" id="PF02706"/>
    </source>
</evidence>
<keyword evidence="6 12" id="KW-0812">Transmembrane</keyword>
<dbReference type="EMBL" id="BJCC01000027">
    <property type="protein sequence ID" value="GCF95134.1"/>
    <property type="molecule type" value="Genomic_DNA"/>
</dbReference>
<evidence type="ECO:0000256" key="10">
    <source>
        <dbReference type="ARBA" id="ARBA00023169"/>
    </source>
</evidence>
<reference evidence="15" key="1">
    <citation type="submission" date="2019-02" db="EMBL/GenBank/DDBJ databases">
        <title>Draft genome sequence of Enterococcus sp. Gos25-1.</title>
        <authorList>
            <person name="Tanaka N."/>
            <person name="Shiwa Y."/>
            <person name="Fujita N."/>
        </authorList>
    </citation>
    <scope>NUCLEOTIDE SEQUENCE [LARGE SCALE GENOMIC DNA]</scope>
    <source>
        <strain evidence="15">Gos25-1</strain>
    </source>
</reference>
<accession>A0A4P5PEP2</accession>
<dbReference type="GO" id="GO:0005886">
    <property type="term" value="C:plasma membrane"/>
    <property type="evidence" value="ECO:0007669"/>
    <property type="project" value="UniProtKB-SubCell"/>
</dbReference>
<evidence type="ECO:0000256" key="11">
    <source>
        <dbReference type="ARBA" id="ARBA00045736"/>
    </source>
</evidence>
<feature type="domain" description="Polysaccharide chain length determinant N-terminal" evidence="13">
    <location>
        <begin position="4"/>
        <end position="89"/>
    </location>
</feature>
<sequence length="240" mass="26852">MRYQINLTDLLDIIKKEKWILLLGTSIVTLFIVLGSILFITPKYTSSAQLIGGIDSKNQSEVNANILSITTYKDFAKSTVVLGTVMNELEEDDISLEQLKKSIEVKQSPDSQVFTIQATSESSRKAVRLADKTSQVFQEKAREILKNDTITIVSPAGNDTQKISPNLKISFISGLIIGISITLIIVLVKDVFNGTVKNERYIEEIYNIVPLGSLEKITVKEATRIGNLRLEQSIHLRRRK</sequence>
<name>A0A4P5PEP2_9ENTE</name>
<evidence type="ECO:0000256" key="6">
    <source>
        <dbReference type="ARBA" id="ARBA00022692"/>
    </source>
</evidence>
<comment type="pathway">
    <text evidence="2">Capsule biogenesis; capsule polysaccharide biosynthesis.</text>
</comment>
<feature type="transmembrane region" description="Helical" evidence="12">
    <location>
        <begin position="20"/>
        <end position="40"/>
    </location>
</feature>
<evidence type="ECO:0000256" key="3">
    <source>
        <dbReference type="ARBA" id="ARBA00006683"/>
    </source>
</evidence>
<dbReference type="GO" id="GO:0004713">
    <property type="term" value="F:protein tyrosine kinase activity"/>
    <property type="evidence" value="ECO:0007669"/>
    <property type="project" value="TreeGrafter"/>
</dbReference>
<evidence type="ECO:0000313" key="15">
    <source>
        <dbReference type="Proteomes" id="UP000290567"/>
    </source>
</evidence>
<dbReference type="Proteomes" id="UP000290567">
    <property type="component" value="Unassembled WGS sequence"/>
</dbReference>
<organism evidence="14 15">
    <name type="scientific">Enterococcus florum</name>
    <dbReference type="NCBI Taxonomy" id="2480627"/>
    <lineage>
        <taxon>Bacteria</taxon>
        <taxon>Bacillati</taxon>
        <taxon>Bacillota</taxon>
        <taxon>Bacilli</taxon>
        <taxon>Lactobacillales</taxon>
        <taxon>Enterococcaceae</taxon>
        <taxon>Enterococcus</taxon>
    </lineage>
</organism>
<evidence type="ECO:0000256" key="12">
    <source>
        <dbReference type="SAM" id="Phobius"/>
    </source>
</evidence>
<dbReference type="GO" id="GO:0000271">
    <property type="term" value="P:polysaccharide biosynthetic process"/>
    <property type="evidence" value="ECO:0007669"/>
    <property type="project" value="UniProtKB-KW"/>
</dbReference>
<dbReference type="AlphaFoldDB" id="A0A4P5PEP2"/>
<keyword evidence="15" id="KW-1185">Reference proteome</keyword>
<evidence type="ECO:0000256" key="2">
    <source>
        <dbReference type="ARBA" id="ARBA00005132"/>
    </source>
</evidence>
<dbReference type="PANTHER" id="PTHR32309:SF13">
    <property type="entry name" value="FERRIC ENTEROBACTIN TRANSPORT PROTEIN FEPE"/>
    <property type="match status" value="1"/>
</dbReference>
<dbReference type="RefSeq" id="WP_175580119.1">
    <property type="nucleotide sequence ID" value="NZ_BJCC01000027.1"/>
</dbReference>